<dbReference type="PRINTS" id="PR00300">
    <property type="entry name" value="CLPPROTEASEA"/>
</dbReference>
<feature type="domain" description="UVR" evidence="13">
    <location>
        <begin position="447"/>
        <end position="482"/>
    </location>
</feature>
<evidence type="ECO:0000256" key="10">
    <source>
        <dbReference type="RuleBase" id="RU004432"/>
    </source>
</evidence>
<gene>
    <name evidence="15" type="ORF">SHKM778_33210</name>
</gene>
<dbReference type="InterPro" id="IPR041546">
    <property type="entry name" value="ClpA/ClpB_AAA_lid"/>
</dbReference>
<dbReference type="GO" id="GO:0008233">
    <property type="term" value="F:peptidase activity"/>
    <property type="evidence" value="ECO:0007669"/>
    <property type="project" value="UniProtKB-KW"/>
</dbReference>
<evidence type="ECO:0000259" key="13">
    <source>
        <dbReference type="PROSITE" id="PS50151"/>
    </source>
</evidence>
<dbReference type="Pfam" id="PF07724">
    <property type="entry name" value="AAA_2"/>
    <property type="match status" value="1"/>
</dbReference>
<dbReference type="PROSITE" id="PS50151">
    <property type="entry name" value="UVR"/>
    <property type="match status" value="1"/>
</dbReference>
<feature type="compositionally biased region" description="Basic and acidic residues" evidence="12">
    <location>
        <begin position="959"/>
        <end position="974"/>
    </location>
</feature>
<protein>
    <submittedName>
        <fullName evidence="15">ATP-dependent Clp protease ATP-binding subunit</fullName>
    </submittedName>
</protein>
<keyword evidence="3 10" id="KW-0547">Nucleotide-binding</keyword>
<organism evidence="15">
    <name type="scientific">Streptomyces haneummycinicus</name>
    <dbReference type="NCBI Taxonomy" id="3074435"/>
    <lineage>
        <taxon>Bacteria</taxon>
        <taxon>Bacillati</taxon>
        <taxon>Actinomycetota</taxon>
        <taxon>Actinomycetes</taxon>
        <taxon>Kitasatosporales</taxon>
        <taxon>Streptomycetaceae</taxon>
        <taxon>Streptomyces</taxon>
    </lineage>
</organism>
<feature type="compositionally biased region" description="Basic and acidic residues" evidence="12">
    <location>
        <begin position="870"/>
        <end position="884"/>
    </location>
</feature>
<keyword evidence="5" id="KW-0346">Stress response</keyword>
<dbReference type="InterPro" id="IPR004176">
    <property type="entry name" value="Clp_R_N"/>
</dbReference>
<dbReference type="PROSITE" id="PS00871">
    <property type="entry name" value="CLPAB_2"/>
    <property type="match status" value="1"/>
</dbReference>
<dbReference type="InterPro" id="IPR028299">
    <property type="entry name" value="ClpA/B_CS2"/>
</dbReference>
<comment type="similarity">
    <text evidence="1 10">Belongs to the ClpA/ClpB family.</text>
</comment>
<feature type="domain" description="Clp R" evidence="14">
    <location>
        <begin position="31"/>
        <end position="180"/>
    </location>
</feature>
<dbReference type="Pfam" id="PF10431">
    <property type="entry name" value="ClpB_D2-small"/>
    <property type="match status" value="1"/>
</dbReference>
<dbReference type="Gene3D" id="1.10.8.60">
    <property type="match status" value="2"/>
</dbReference>
<reference evidence="15" key="1">
    <citation type="submission" date="2024-06" db="EMBL/GenBank/DDBJ databases">
        <authorList>
            <consortium name="consrtm"/>
            <person name="Uemura M."/>
            <person name="Terahara T."/>
        </authorList>
    </citation>
    <scope>NUCLEOTIDE SEQUENCE</scope>
    <source>
        <strain evidence="15">KM77-8</strain>
    </source>
</reference>
<dbReference type="Gene3D" id="3.40.50.300">
    <property type="entry name" value="P-loop containing nucleotide triphosphate hydrolases"/>
    <property type="match status" value="2"/>
</dbReference>
<dbReference type="SUPFAM" id="SSF52540">
    <property type="entry name" value="P-loop containing nucleoside triphosphate hydrolases"/>
    <property type="match status" value="2"/>
</dbReference>
<dbReference type="GO" id="GO:0005524">
    <property type="term" value="F:ATP binding"/>
    <property type="evidence" value="ECO:0007669"/>
    <property type="project" value="UniProtKB-KW"/>
</dbReference>
<dbReference type="PROSITE" id="PS00870">
    <property type="entry name" value="CLPAB_1"/>
    <property type="match status" value="1"/>
</dbReference>
<evidence type="ECO:0000256" key="7">
    <source>
        <dbReference type="ARBA" id="ARBA00023186"/>
    </source>
</evidence>
<dbReference type="InterPro" id="IPR003593">
    <property type="entry name" value="AAA+_ATPase"/>
</dbReference>
<evidence type="ECO:0000256" key="8">
    <source>
        <dbReference type="ARBA" id="ARBA00026057"/>
    </source>
</evidence>
<evidence type="ECO:0000256" key="1">
    <source>
        <dbReference type="ARBA" id="ARBA00008675"/>
    </source>
</evidence>
<feature type="region of interest" description="Disordered" evidence="12">
    <location>
        <begin position="162"/>
        <end position="196"/>
    </location>
</feature>
<keyword evidence="15" id="KW-0378">Hydrolase</keyword>
<keyword evidence="7 10" id="KW-0143">Chaperone</keyword>
<keyword evidence="4 10" id="KW-0067">ATP-binding</keyword>
<dbReference type="PANTHER" id="PTHR11638">
    <property type="entry name" value="ATP-DEPENDENT CLP PROTEASE"/>
    <property type="match status" value="1"/>
</dbReference>
<dbReference type="FunFam" id="3.40.50.300:FF:000010">
    <property type="entry name" value="Chaperone clpB 1, putative"/>
    <property type="match status" value="1"/>
</dbReference>
<dbReference type="Pfam" id="PF17871">
    <property type="entry name" value="AAA_lid_9"/>
    <property type="match status" value="1"/>
</dbReference>
<dbReference type="PANTHER" id="PTHR11638:SF18">
    <property type="entry name" value="HEAT SHOCK PROTEIN 104"/>
    <property type="match status" value="1"/>
</dbReference>
<dbReference type="InterPro" id="IPR019489">
    <property type="entry name" value="Clp_ATPase_C"/>
</dbReference>
<evidence type="ECO:0000256" key="5">
    <source>
        <dbReference type="ARBA" id="ARBA00023016"/>
    </source>
</evidence>
<name>A0AAT9HHU6_9ACTN</name>
<feature type="region of interest" description="Disordered" evidence="12">
    <location>
        <begin position="75"/>
        <end position="112"/>
    </location>
</feature>
<feature type="region of interest" description="Disordered" evidence="12">
    <location>
        <begin position="842"/>
        <end position="884"/>
    </location>
</feature>
<dbReference type="InterPro" id="IPR001943">
    <property type="entry name" value="UVR_dom"/>
</dbReference>
<dbReference type="Gene3D" id="4.10.860.10">
    <property type="entry name" value="UVR domain"/>
    <property type="match status" value="1"/>
</dbReference>
<dbReference type="GO" id="GO:0005737">
    <property type="term" value="C:cytoplasm"/>
    <property type="evidence" value="ECO:0007669"/>
    <property type="project" value="TreeGrafter"/>
</dbReference>
<dbReference type="GO" id="GO:0006508">
    <property type="term" value="P:proteolysis"/>
    <property type="evidence" value="ECO:0007669"/>
    <property type="project" value="UniProtKB-KW"/>
</dbReference>
<dbReference type="Gene3D" id="1.10.1780.10">
    <property type="entry name" value="Clp, N-terminal domain"/>
    <property type="match status" value="1"/>
</dbReference>
<dbReference type="InterPro" id="IPR003959">
    <property type="entry name" value="ATPase_AAA_core"/>
</dbReference>
<keyword evidence="6 11" id="KW-0175">Coiled coil</keyword>
<proteinExistence type="inferred from homology"/>
<dbReference type="FunFam" id="3.40.50.300:FF:000025">
    <property type="entry name" value="ATP-dependent Clp protease subunit"/>
    <property type="match status" value="1"/>
</dbReference>
<evidence type="ECO:0000256" key="12">
    <source>
        <dbReference type="SAM" id="MobiDB-lite"/>
    </source>
</evidence>
<evidence type="ECO:0000256" key="11">
    <source>
        <dbReference type="SAM" id="Coils"/>
    </source>
</evidence>
<dbReference type="SMART" id="SM00382">
    <property type="entry name" value="AAA"/>
    <property type="match status" value="2"/>
</dbReference>
<dbReference type="SUPFAM" id="SSF81923">
    <property type="entry name" value="Double Clp-N motif"/>
    <property type="match status" value="1"/>
</dbReference>
<evidence type="ECO:0000256" key="9">
    <source>
        <dbReference type="PROSITE-ProRule" id="PRU01251"/>
    </source>
</evidence>
<dbReference type="AlphaFoldDB" id="A0AAT9HHU6"/>
<feature type="coiled-coil region" evidence="11">
    <location>
        <begin position="443"/>
        <end position="489"/>
    </location>
</feature>
<dbReference type="CDD" id="cd19499">
    <property type="entry name" value="RecA-like_ClpB_Hsp104-like"/>
    <property type="match status" value="1"/>
</dbReference>
<dbReference type="Pfam" id="PF02861">
    <property type="entry name" value="Clp_N"/>
    <property type="match status" value="1"/>
</dbReference>
<sequence>MTSDFVGPEGDPFAEFLARFFGGQRPRQIDIGRLLSQPARELVRGAAQYAAEHGSRDLDTQHLLRAALSAEPTRSLLTRSGADPDSLASQIDDRSGPVQHGPGDAPPPTSLSLTPAVKRALLDAHEMARASGAGYIGPEHVLTALAANPDSAAGHILNAARFAPTGPPEASDAAQQTRTERPRPATNTPTLDKYGRDLTALAREGRIDPVIGRDDEIEQTVEVLSRRGKNNPVLIGDAGVGKTAVVEGLAQRIAEGDVPDVLLGRRVIALDLTAVVAGTRFRGDFEERMTNIVEEIRTHSDQLIIFIDELHTVVGAGGGGEGGSMDAGNILKPALARGELHIVGATTLEEYRRIEKDAALARRFQPIMVPEPTPADAVEILRGLRDRYEAHHQVRYTDEALLAAVELSGRYLSDRRLPDKAIDLIDQAGARVRLRARTKGTDVRAMEREVDQLTCDKDQAVADEQYEQATQLRDRIVELRQRIAQAGGDDEVDEGQSLWVDSESIAEVVARQTGIPVSRLTEEEKDRLLGLEQHLHQRVVGQDEAVRVVSDAVLRSRAGLASPDRPIGSFLFLGPTGVGKTELARALAEVLFGSEDRMVRLDMSEYQERHTVSRLVGAPPGYVGHEEAGQLTEVVRRHPYSLLLLDEVEKAHPDVFNILLQVLDDGRLTDAQGRTVDFTNTVIVMTSNLGSEAITRRGASLGFASGGADADEEARREQILRPLREHFRPEFLNRIDEIVVFRQLTAEELRRITDLLLESTRRGLKGQGIAVDFTDAAVDWLAERGYQPEYGARPLRRTIQREVDNQLSRLLLDGRVQEGDRVTVDTENGRLAFLTGRRRRPRPIRACPAEPAGRASGPDHHRGAAAPADLLRRREPSAVRQPLDGRGRADLRVLPERVPDGFEALPHLAVVQAGFEFGLRGVALAGARCGDRVDQGQSAVEEAREGLQHGGDDGGAAGRAERHHGPVVPVEHDRRRDRRPGPLAGSWQVRVVRGRVRGGEGEVGQLVVEQESAAGHGDTAAAGLLDGEGVGDHVAPPVGGGEMGGVLPSYVVGAALPSVAQGRGGVGRRGRGGW</sequence>
<dbReference type="InterPro" id="IPR018368">
    <property type="entry name" value="ClpA/B_CS1"/>
</dbReference>
<keyword evidence="15" id="KW-0645">Protease</keyword>
<evidence type="ECO:0000256" key="3">
    <source>
        <dbReference type="ARBA" id="ARBA00022741"/>
    </source>
</evidence>
<evidence type="ECO:0000256" key="6">
    <source>
        <dbReference type="ARBA" id="ARBA00023054"/>
    </source>
</evidence>
<dbReference type="GO" id="GO:0034605">
    <property type="term" value="P:cellular response to heat"/>
    <property type="evidence" value="ECO:0007669"/>
    <property type="project" value="TreeGrafter"/>
</dbReference>
<dbReference type="CDD" id="cd00009">
    <property type="entry name" value="AAA"/>
    <property type="match status" value="1"/>
</dbReference>
<keyword evidence="2 9" id="KW-0677">Repeat</keyword>
<dbReference type="InterPro" id="IPR001270">
    <property type="entry name" value="ClpA/B"/>
</dbReference>
<dbReference type="InterPro" id="IPR036628">
    <property type="entry name" value="Clp_N_dom_sf"/>
</dbReference>
<dbReference type="InterPro" id="IPR050130">
    <property type="entry name" value="ClpA_ClpB"/>
</dbReference>
<dbReference type="InterPro" id="IPR027417">
    <property type="entry name" value="P-loop_NTPase"/>
</dbReference>
<feature type="region of interest" description="Disordered" evidence="12">
    <location>
        <begin position="944"/>
        <end position="982"/>
    </location>
</feature>
<dbReference type="Pfam" id="PF00004">
    <property type="entry name" value="AAA"/>
    <property type="match status" value="1"/>
</dbReference>
<reference evidence="15" key="2">
    <citation type="submission" date="2024-07" db="EMBL/GenBank/DDBJ databases">
        <title>Streptomyces haneummycinica sp. nov., a new antibiotic-producing actinobacterium isolated from marine sediment.</title>
        <authorList>
            <person name="Uemura M."/>
            <person name="Hamada M."/>
            <person name="Hirano S."/>
            <person name="Kobayashi K."/>
            <person name="Ohshiro T."/>
            <person name="Kobayashi T."/>
            <person name="Terahara T."/>
        </authorList>
    </citation>
    <scope>NUCLEOTIDE SEQUENCE</scope>
    <source>
        <strain evidence="15">KM77-8</strain>
    </source>
</reference>
<evidence type="ECO:0000313" key="15">
    <source>
        <dbReference type="EMBL" id="BFO16933.1"/>
    </source>
</evidence>
<evidence type="ECO:0000256" key="4">
    <source>
        <dbReference type="ARBA" id="ARBA00022840"/>
    </source>
</evidence>
<comment type="subunit">
    <text evidence="8">Homohexamer. The oligomerization is ATP-dependent.</text>
</comment>
<accession>A0AAT9HHU6</accession>
<dbReference type="PROSITE" id="PS51903">
    <property type="entry name" value="CLP_R"/>
    <property type="match status" value="1"/>
</dbReference>
<evidence type="ECO:0000259" key="14">
    <source>
        <dbReference type="PROSITE" id="PS51903"/>
    </source>
</evidence>
<dbReference type="GO" id="GO:0016887">
    <property type="term" value="F:ATP hydrolysis activity"/>
    <property type="evidence" value="ECO:0007669"/>
    <property type="project" value="InterPro"/>
</dbReference>
<dbReference type="EMBL" id="AP035768">
    <property type="protein sequence ID" value="BFO16933.1"/>
    <property type="molecule type" value="Genomic_DNA"/>
</dbReference>
<dbReference type="SMART" id="SM01086">
    <property type="entry name" value="ClpB_D2-small"/>
    <property type="match status" value="1"/>
</dbReference>
<evidence type="ECO:0000256" key="2">
    <source>
        <dbReference type="ARBA" id="ARBA00022737"/>
    </source>
</evidence>